<proteinExistence type="predicted"/>
<keyword evidence="2" id="KW-1185">Reference proteome</keyword>
<evidence type="ECO:0000313" key="1">
    <source>
        <dbReference type="EMBL" id="KZP00357.1"/>
    </source>
</evidence>
<dbReference type="Proteomes" id="UP000076738">
    <property type="component" value="Unassembled WGS sequence"/>
</dbReference>
<sequence length="162" mass="17433">MIIRVVRRCIVVRNLSCSAHQTWVVCNVEGFCRPTFRCETTSSSTGARLLPISGKYHVLSTYAATTPTGNAACPPCPSLCHPEIADLLVRVPATHARSSAPLPYAAAETKRPARAFLGPELDGLGGSFLTAVPRLLVRESGRLGALLPTTATHNRYLPRPGW</sequence>
<dbReference type="EMBL" id="KV417269">
    <property type="protein sequence ID" value="KZP00357.1"/>
    <property type="molecule type" value="Genomic_DNA"/>
</dbReference>
<evidence type="ECO:0000313" key="2">
    <source>
        <dbReference type="Proteomes" id="UP000076738"/>
    </source>
</evidence>
<organism evidence="1 2">
    <name type="scientific">Calocera viscosa (strain TUFC12733)</name>
    <dbReference type="NCBI Taxonomy" id="1330018"/>
    <lineage>
        <taxon>Eukaryota</taxon>
        <taxon>Fungi</taxon>
        <taxon>Dikarya</taxon>
        <taxon>Basidiomycota</taxon>
        <taxon>Agaricomycotina</taxon>
        <taxon>Dacrymycetes</taxon>
        <taxon>Dacrymycetales</taxon>
        <taxon>Dacrymycetaceae</taxon>
        <taxon>Calocera</taxon>
    </lineage>
</organism>
<protein>
    <submittedName>
        <fullName evidence="1">Uncharacterized protein</fullName>
    </submittedName>
</protein>
<reference evidence="1 2" key="1">
    <citation type="journal article" date="2016" name="Mol. Biol. Evol.">
        <title>Comparative Genomics of Early-Diverging Mushroom-Forming Fungi Provides Insights into the Origins of Lignocellulose Decay Capabilities.</title>
        <authorList>
            <person name="Nagy L.G."/>
            <person name="Riley R."/>
            <person name="Tritt A."/>
            <person name="Adam C."/>
            <person name="Daum C."/>
            <person name="Floudas D."/>
            <person name="Sun H."/>
            <person name="Yadav J.S."/>
            <person name="Pangilinan J."/>
            <person name="Larsson K.H."/>
            <person name="Matsuura K."/>
            <person name="Barry K."/>
            <person name="Labutti K."/>
            <person name="Kuo R."/>
            <person name="Ohm R.A."/>
            <person name="Bhattacharya S.S."/>
            <person name="Shirouzu T."/>
            <person name="Yoshinaga Y."/>
            <person name="Martin F.M."/>
            <person name="Grigoriev I.V."/>
            <person name="Hibbett D.S."/>
        </authorList>
    </citation>
    <scope>NUCLEOTIDE SEQUENCE [LARGE SCALE GENOMIC DNA]</scope>
    <source>
        <strain evidence="1 2">TUFC12733</strain>
    </source>
</reference>
<name>A0A167QXS7_CALVF</name>
<gene>
    <name evidence="1" type="ORF">CALVIDRAFT_271996</name>
</gene>
<dbReference type="AlphaFoldDB" id="A0A167QXS7"/>
<accession>A0A167QXS7</accession>